<evidence type="ECO:0000313" key="2">
    <source>
        <dbReference type="EMBL" id="PWY74425.1"/>
    </source>
</evidence>
<organism evidence="2 3">
    <name type="scientific">Aspergillus heteromorphus CBS 117.55</name>
    <dbReference type="NCBI Taxonomy" id="1448321"/>
    <lineage>
        <taxon>Eukaryota</taxon>
        <taxon>Fungi</taxon>
        <taxon>Dikarya</taxon>
        <taxon>Ascomycota</taxon>
        <taxon>Pezizomycotina</taxon>
        <taxon>Eurotiomycetes</taxon>
        <taxon>Eurotiomycetidae</taxon>
        <taxon>Eurotiales</taxon>
        <taxon>Aspergillaceae</taxon>
        <taxon>Aspergillus</taxon>
        <taxon>Aspergillus subgen. Circumdati</taxon>
    </lineage>
</organism>
<reference evidence="2 3" key="1">
    <citation type="submission" date="2016-12" db="EMBL/GenBank/DDBJ databases">
        <title>The genomes of Aspergillus section Nigri reveals drivers in fungal speciation.</title>
        <authorList>
            <consortium name="DOE Joint Genome Institute"/>
            <person name="Vesth T.C."/>
            <person name="Nybo J."/>
            <person name="Theobald S."/>
            <person name="Brandl J."/>
            <person name="Frisvad J.C."/>
            <person name="Nielsen K.F."/>
            <person name="Lyhne E.K."/>
            <person name="Kogle M.E."/>
            <person name="Kuo A."/>
            <person name="Riley R."/>
            <person name="Clum A."/>
            <person name="Nolan M."/>
            <person name="Lipzen A."/>
            <person name="Salamov A."/>
            <person name="Henrissat B."/>
            <person name="Wiebenga A."/>
            <person name="De Vries R.P."/>
            <person name="Grigoriev I.V."/>
            <person name="Mortensen U.H."/>
            <person name="Andersen M.R."/>
            <person name="Baker S.E."/>
        </authorList>
    </citation>
    <scope>NUCLEOTIDE SEQUENCE [LARGE SCALE GENOMIC DNA]</scope>
    <source>
        <strain evidence="2 3">CBS 117.55</strain>
    </source>
</reference>
<feature type="transmembrane region" description="Helical" evidence="1">
    <location>
        <begin position="123"/>
        <end position="144"/>
    </location>
</feature>
<evidence type="ECO:0000313" key="3">
    <source>
        <dbReference type="Proteomes" id="UP000247233"/>
    </source>
</evidence>
<accession>A0A317VKK1</accession>
<dbReference type="Proteomes" id="UP000247233">
    <property type="component" value="Unassembled WGS sequence"/>
</dbReference>
<proteinExistence type="predicted"/>
<dbReference type="EMBL" id="MSFL01000023">
    <property type="protein sequence ID" value="PWY74425.1"/>
    <property type="molecule type" value="Genomic_DNA"/>
</dbReference>
<sequence>MGRSPLVSLDRHHASVVLHSYYVESRRKTQSPSFGPSVPCRSSCFFLFLSSQLLVFFFPLLSWTRQEERPGPKQTERLTGSWLSDHPMTRNPAEMTCPLSLSLSFPFPTEKQLPARGYPTPSLCLYFVHCTLYSSAFLVITLLFPLSNSSPFASRVCASDRC</sequence>
<gene>
    <name evidence="2" type="ORF">BO70DRAFT_106503</name>
</gene>
<keyword evidence="1" id="KW-1133">Transmembrane helix</keyword>
<dbReference type="VEuPathDB" id="FungiDB:BO70DRAFT_106503"/>
<keyword evidence="1" id="KW-0472">Membrane</keyword>
<name>A0A317VKK1_9EURO</name>
<evidence type="ECO:0008006" key="4">
    <source>
        <dbReference type="Google" id="ProtNLM"/>
    </source>
</evidence>
<keyword evidence="3" id="KW-1185">Reference proteome</keyword>
<comment type="caution">
    <text evidence="2">The sequence shown here is derived from an EMBL/GenBank/DDBJ whole genome shotgun (WGS) entry which is preliminary data.</text>
</comment>
<dbReference type="GeneID" id="37060077"/>
<evidence type="ECO:0000256" key="1">
    <source>
        <dbReference type="SAM" id="Phobius"/>
    </source>
</evidence>
<feature type="transmembrane region" description="Helical" evidence="1">
    <location>
        <begin position="45"/>
        <end position="63"/>
    </location>
</feature>
<protein>
    <recommendedName>
        <fullName evidence="4">Transmembrane protein</fullName>
    </recommendedName>
</protein>
<dbReference type="AlphaFoldDB" id="A0A317VKK1"/>
<keyword evidence="1" id="KW-0812">Transmembrane</keyword>
<dbReference type="RefSeq" id="XP_025397072.1">
    <property type="nucleotide sequence ID" value="XM_025537840.1"/>
</dbReference>